<feature type="transmembrane region" description="Helical" evidence="1">
    <location>
        <begin position="12"/>
        <end position="36"/>
    </location>
</feature>
<keyword evidence="1" id="KW-0472">Membrane</keyword>
<keyword evidence="3" id="KW-1185">Reference proteome</keyword>
<evidence type="ECO:0000313" key="3">
    <source>
        <dbReference type="Proteomes" id="UP000594480"/>
    </source>
</evidence>
<name>A0A7S8MXD3_9MICO</name>
<evidence type="ECO:0000256" key="1">
    <source>
        <dbReference type="SAM" id="Phobius"/>
    </source>
</evidence>
<protein>
    <submittedName>
        <fullName evidence="2">Uncharacterized protein</fullName>
    </submittedName>
</protein>
<feature type="transmembrane region" description="Helical" evidence="1">
    <location>
        <begin position="56"/>
        <end position="74"/>
    </location>
</feature>
<gene>
    <name evidence="2" type="ORF">IT882_13160</name>
</gene>
<dbReference type="KEGG" id="msf:IT882_13160"/>
<proteinExistence type="predicted"/>
<evidence type="ECO:0000313" key="2">
    <source>
        <dbReference type="EMBL" id="QPE04140.1"/>
    </source>
</evidence>
<keyword evidence="1" id="KW-1133">Transmembrane helix</keyword>
<organism evidence="2 3">
    <name type="scientific">Microbacterium schleiferi</name>
    <dbReference type="NCBI Taxonomy" id="69362"/>
    <lineage>
        <taxon>Bacteria</taxon>
        <taxon>Bacillati</taxon>
        <taxon>Actinomycetota</taxon>
        <taxon>Actinomycetes</taxon>
        <taxon>Micrococcales</taxon>
        <taxon>Microbacteriaceae</taxon>
        <taxon>Microbacterium</taxon>
    </lineage>
</organism>
<accession>A0A7S8MXD3</accession>
<dbReference type="AlphaFoldDB" id="A0A7S8MXD3"/>
<dbReference type="RefSeq" id="WP_195692231.1">
    <property type="nucleotide sequence ID" value="NZ_CP064760.1"/>
</dbReference>
<dbReference type="EMBL" id="CP064760">
    <property type="protein sequence ID" value="QPE04140.1"/>
    <property type="molecule type" value="Genomic_DNA"/>
</dbReference>
<dbReference type="Proteomes" id="UP000594480">
    <property type="component" value="Chromosome"/>
</dbReference>
<keyword evidence="1" id="KW-0812">Transmembrane</keyword>
<sequence>MVGERKGQDRPAWAALTALLVLGALPGAVMLFTAAAPVDPNDMPDPLREWLESVSVYQAIVWLAGIAFALWFVWKKGWRLFVRGAKSVVRVAELAEKFSGLPEFMAEQRTVNKRHDEYHERLSRTVDEVLKETRPNSGSTLRDDLSTTNATTKLLAHRMARIETALGLDPSADMEEDT</sequence>
<reference evidence="2 3" key="1">
    <citation type="submission" date="2020-11" db="EMBL/GenBank/DDBJ databases">
        <title>Amino acid is mineralized and recycled by bacteria in oceanic microbiome.</title>
        <authorList>
            <person name="Zheng L.Y."/>
        </authorList>
    </citation>
    <scope>NUCLEOTIDE SEQUENCE [LARGE SCALE GENOMIC DNA]</scope>
    <source>
        <strain evidence="2 3">A32-1</strain>
    </source>
</reference>